<sequence>MKGIWSGICMFIGIMAVPEESFGQPDSVVVAKRPAIVESLHLPSPTGALLRSTALPGWGQFYNRKPLKGGLFLILQAGLFTGVLLQRDQPRSGGLTPLGNTMLLGLIGVRVFSIADAYVDAHFADFDDLTGRSTGVALGVGVKW</sequence>
<protein>
    <recommendedName>
        <fullName evidence="2">DUF5683 domain-containing protein</fullName>
    </recommendedName>
</protein>
<gene>
    <name evidence="1" type="ORF">METZ01_LOCUS358526</name>
</gene>
<evidence type="ECO:0000313" key="1">
    <source>
        <dbReference type="EMBL" id="SVD05672.1"/>
    </source>
</evidence>
<dbReference type="EMBL" id="UINC01126897">
    <property type="protein sequence ID" value="SVD05672.1"/>
    <property type="molecule type" value="Genomic_DNA"/>
</dbReference>
<proteinExistence type="predicted"/>
<name>A0A382S7X6_9ZZZZ</name>
<reference evidence="1" key="1">
    <citation type="submission" date="2018-05" db="EMBL/GenBank/DDBJ databases">
        <authorList>
            <person name="Lanie J.A."/>
            <person name="Ng W.-L."/>
            <person name="Kazmierczak K.M."/>
            <person name="Andrzejewski T.M."/>
            <person name="Davidsen T.M."/>
            <person name="Wayne K.J."/>
            <person name="Tettelin H."/>
            <person name="Glass J.I."/>
            <person name="Rusch D."/>
            <person name="Podicherti R."/>
            <person name="Tsui H.-C.T."/>
            <person name="Winkler M.E."/>
        </authorList>
    </citation>
    <scope>NUCLEOTIDE SEQUENCE</scope>
</reference>
<dbReference type="AlphaFoldDB" id="A0A382S7X6"/>
<organism evidence="1">
    <name type="scientific">marine metagenome</name>
    <dbReference type="NCBI Taxonomy" id="408172"/>
    <lineage>
        <taxon>unclassified sequences</taxon>
        <taxon>metagenomes</taxon>
        <taxon>ecological metagenomes</taxon>
    </lineage>
</organism>
<accession>A0A382S7X6</accession>
<evidence type="ECO:0008006" key="2">
    <source>
        <dbReference type="Google" id="ProtNLM"/>
    </source>
</evidence>